<dbReference type="SUPFAM" id="SSF52402">
    <property type="entry name" value="Adenine nucleotide alpha hydrolases-like"/>
    <property type="match status" value="1"/>
</dbReference>
<gene>
    <name evidence="6 9" type="primary">tilS</name>
    <name evidence="9" type="ORF">H5J25_14290</name>
</gene>
<dbReference type="HAMAP" id="MF_01161">
    <property type="entry name" value="tRNA_Ile_lys_synt"/>
    <property type="match status" value="1"/>
</dbReference>
<comment type="subcellular location">
    <subcellularLocation>
        <location evidence="6">Cytoplasm</location>
    </subcellularLocation>
</comment>
<dbReference type="EC" id="6.3.4.19" evidence="6"/>
<evidence type="ECO:0000313" key="9">
    <source>
        <dbReference type="EMBL" id="QQV79074.1"/>
    </source>
</evidence>
<keyword evidence="10" id="KW-1185">Reference proteome</keyword>
<feature type="chain" id="PRO_5037330775" description="tRNA(Ile)-lysidine synthase" evidence="7">
    <location>
        <begin position="18"/>
        <end position="296"/>
    </location>
</feature>
<evidence type="ECO:0000259" key="8">
    <source>
        <dbReference type="Pfam" id="PF01171"/>
    </source>
</evidence>
<organism evidence="9 10">
    <name type="scientific">Sphingomonas aliaeris</name>
    <dbReference type="NCBI Taxonomy" id="2759526"/>
    <lineage>
        <taxon>Bacteria</taxon>
        <taxon>Pseudomonadati</taxon>
        <taxon>Pseudomonadota</taxon>
        <taxon>Alphaproteobacteria</taxon>
        <taxon>Sphingomonadales</taxon>
        <taxon>Sphingomonadaceae</taxon>
        <taxon>Sphingomonas</taxon>
    </lineage>
</organism>
<evidence type="ECO:0000256" key="2">
    <source>
        <dbReference type="ARBA" id="ARBA00022694"/>
    </source>
</evidence>
<dbReference type="GO" id="GO:0005737">
    <property type="term" value="C:cytoplasm"/>
    <property type="evidence" value="ECO:0007669"/>
    <property type="project" value="UniProtKB-SubCell"/>
</dbReference>
<evidence type="ECO:0000256" key="7">
    <source>
        <dbReference type="SAM" id="SignalP"/>
    </source>
</evidence>
<comment type="catalytic activity">
    <reaction evidence="5 6">
        <text>cytidine(34) in tRNA(Ile2) + L-lysine + ATP = lysidine(34) in tRNA(Ile2) + AMP + diphosphate + H(+)</text>
        <dbReference type="Rhea" id="RHEA:43744"/>
        <dbReference type="Rhea" id="RHEA-COMP:10625"/>
        <dbReference type="Rhea" id="RHEA-COMP:10670"/>
        <dbReference type="ChEBI" id="CHEBI:15378"/>
        <dbReference type="ChEBI" id="CHEBI:30616"/>
        <dbReference type="ChEBI" id="CHEBI:32551"/>
        <dbReference type="ChEBI" id="CHEBI:33019"/>
        <dbReference type="ChEBI" id="CHEBI:82748"/>
        <dbReference type="ChEBI" id="CHEBI:83665"/>
        <dbReference type="ChEBI" id="CHEBI:456215"/>
        <dbReference type="EC" id="6.3.4.19"/>
    </reaction>
</comment>
<dbReference type="GO" id="GO:0006400">
    <property type="term" value="P:tRNA modification"/>
    <property type="evidence" value="ECO:0007669"/>
    <property type="project" value="UniProtKB-UniRule"/>
</dbReference>
<evidence type="ECO:0000256" key="3">
    <source>
        <dbReference type="ARBA" id="ARBA00022741"/>
    </source>
</evidence>
<keyword evidence="7" id="KW-0732">Signal</keyword>
<keyword evidence="3" id="KW-0547">Nucleotide-binding</keyword>
<evidence type="ECO:0000313" key="10">
    <source>
        <dbReference type="Proteomes" id="UP000595894"/>
    </source>
</evidence>
<dbReference type="Proteomes" id="UP000595894">
    <property type="component" value="Chromosome"/>
</dbReference>
<keyword evidence="1 6" id="KW-0436">Ligase</keyword>
<reference evidence="10" key="1">
    <citation type="submission" date="2020-09" db="EMBL/GenBank/DDBJ databases">
        <title>Sphingomonas sp., a new species isolated from pork steak.</title>
        <authorList>
            <person name="Heidler von Heilborn D."/>
        </authorList>
    </citation>
    <scope>NUCLEOTIDE SEQUENCE [LARGE SCALE GENOMIC DNA]</scope>
</reference>
<feature type="domain" description="tRNA(Ile)-lysidine/2-thiocytidine synthase N-terminal" evidence="8">
    <location>
        <begin position="8"/>
        <end position="170"/>
    </location>
</feature>
<sequence length="296" mass="31969">MALLALASAALPGRVIAATVDHGLRPDAATEAAMVAHYCGDPGIGAPPIPHAVLSPAEPIGTANLQASARTARYGLLIDWARGKGATILATGHHADDQAETFLMRAARGAGLAGLAAIRRSRRVADDLILLRPLLTWRRRELRTLAEAWGLPFVDDPSNASDRYDRTRFRGLLLQNEWLDVAQIARAASHLADADRDLHQLDRWLIETYGVAAAPGERRITAKGLPREVRRRLVRALVTSLRAELSIENPPWSQASNVESLLDALEVGKSATQAGIMGSETGGIWHFRAAPPRRAI</sequence>
<dbReference type="NCBIfam" id="TIGR02432">
    <property type="entry name" value="lysidine_TilS_N"/>
    <property type="match status" value="1"/>
</dbReference>
<dbReference type="KEGG" id="sari:H5J25_14290"/>
<comment type="caution">
    <text evidence="6">Lacks conserved residue(s) required for the propagation of feature annotation.</text>
</comment>
<dbReference type="InterPro" id="IPR012795">
    <property type="entry name" value="tRNA_Ile_lys_synt_N"/>
</dbReference>
<evidence type="ECO:0000256" key="4">
    <source>
        <dbReference type="ARBA" id="ARBA00022840"/>
    </source>
</evidence>
<name>A0A974S5Y7_9SPHN</name>
<dbReference type="InterPro" id="IPR014729">
    <property type="entry name" value="Rossmann-like_a/b/a_fold"/>
</dbReference>
<feature type="signal peptide" evidence="7">
    <location>
        <begin position="1"/>
        <end position="17"/>
    </location>
</feature>
<dbReference type="GO" id="GO:0032267">
    <property type="term" value="F:tRNA(Ile)-lysidine synthase activity"/>
    <property type="evidence" value="ECO:0007669"/>
    <property type="project" value="UniProtKB-EC"/>
</dbReference>
<dbReference type="PANTHER" id="PTHR43033">
    <property type="entry name" value="TRNA(ILE)-LYSIDINE SYNTHASE-RELATED"/>
    <property type="match status" value="1"/>
</dbReference>
<dbReference type="Gene3D" id="3.40.50.620">
    <property type="entry name" value="HUPs"/>
    <property type="match status" value="1"/>
</dbReference>
<proteinExistence type="inferred from homology"/>
<protein>
    <recommendedName>
        <fullName evidence="6">tRNA(Ile)-lysidine synthase</fullName>
        <ecNumber evidence="6">6.3.4.19</ecNumber>
    </recommendedName>
    <alternativeName>
        <fullName evidence="6">tRNA(Ile)-2-lysyl-cytidine synthase</fullName>
    </alternativeName>
    <alternativeName>
        <fullName evidence="6">tRNA(Ile)-lysidine synthetase</fullName>
    </alternativeName>
</protein>
<evidence type="ECO:0000256" key="1">
    <source>
        <dbReference type="ARBA" id="ARBA00022598"/>
    </source>
</evidence>
<accession>A0A974S5Y7</accession>
<dbReference type="Pfam" id="PF01171">
    <property type="entry name" value="ATP_bind_3"/>
    <property type="match status" value="1"/>
</dbReference>
<evidence type="ECO:0000256" key="5">
    <source>
        <dbReference type="ARBA" id="ARBA00048539"/>
    </source>
</evidence>
<dbReference type="CDD" id="cd01992">
    <property type="entry name" value="TilS_N"/>
    <property type="match status" value="1"/>
</dbReference>
<dbReference type="AlphaFoldDB" id="A0A974S5Y7"/>
<dbReference type="PANTHER" id="PTHR43033:SF1">
    <property type="entry name" value="TRNA(ILE)-LYSIDINE SYNTHASE-RELATED"/>
    <property type="match status" value="1"/>
</dbReference>
<keyword evidence="4" id="KW-0067">ATP-binding</keyword>
<comment type="function">
    <text evidence="6">Ligates lysine onto the cytidine present at position 34 of the AUA codon-specific tRNA(Ile) that contains the anticodon CAU, in an ATP-dependent manner. Cytidine is converted to lysidine, thus changing the amino acid specificity of the tRNA from methionine to isoleucine.</text>
</comment>
<dbReference type="InterPro" id="IPR011063">
    <property type="entry name" value="TilS/TtcA_N"/>
</dbReference>
<keyword evidence="2 6" id="KW-0819">tRNA processing</keyword>
<dbReference type="InterPro" id="IPR012094">
    <property type="entry name" value="tRNA_Ile_lys_synt"/>
</dbReference>
<keyword evidence="6" id="KW-0963">Cytoplasm</keyword>
<comment type="similarity">
    <text evidence="6">Belongs to the tRNA(Ile)-lysidine synthase family.</text>
</comment>
<dbReference type="GO" id="GO:0005524">
    <property type="term" value="F:ATP binding"/>
    <property type="evidence" value="ECO:0007669"/>
    <property type="project" value="UniProtKB-KW"/>
</dbReference>
<evidence type="ECO:0000256" key="6">
    <source>
        <dbReference type="HAMAP-Rule" id="MF_01161"/>
    </source>
</evidence>
<dbReference type="EMBL" id="CP061035">
    <property type="protein sequence ID" value="QQV79074.1"/>
    <property type="molecule type" value="Genomic_DNA"/>
</dbReference>